<dbReference type="SUPFAM" id="SSF55961">
    <property type="entry name" value="Bet v1-like"/>
    <property type="match status" value="1"/>
</dbReference>
<feature type="domain" description="Activator of Hsp90 ATPase homologue 1/2-like C-terminal" evidence="2">
    <location>
        <begin position="15"/>
        <end position="142"/>
    </location>
</feature>
<name>A0A8J7UKG1_9HYPH</name>
<evidence type="ECO:0000256" key="1">
    <source>
        <dbReference type="ARBA" id="ARBA00006817"/>
    </source>
</evidence>
<keyword evidence="4" id="KW-1185">Reference proteome</keyword>
<evidence type="ECO:0000259" key="2">
    <source>
        <dbReference type="Pfam" id="PF08327"/>
    </source>
</evidence>
<dbReference type="InterPro" id="IPR023393">
    <property type="entry name" value="START-like_dom_sf"/>
</dbReference>
<comment type="caution">
    <text evidence="3">The sequence shown here is derived from an EMBL/GenBank/DDBJ whole genome shotgun (WGS) entry which is preliminary data.</text>
</comment>
<sequence length="143" mass="16068">MTETVRVVVSRRFDALPERVFDAWLDPAIARRWLFTTTDTKISVCEIDGRVGGAFKLVDHRPDGDITHVGTYLAIERPHLLVFTFAVPQFSPLHDRVTVEIEPDGAGCVLTLTNEMDAGNAEWIEPAKEGWTMMLASLERELT</sequence>
<dbReference type="EMBL" id="JAGIYY010000011">
    <property type="protein sequence ID" value="MBP0441138.1"/>
    <property type="molecule type" value="Genomic_DNA"/>
</dbReference>
<dbReference type="InterPro" id="IPR013538">
    <property type="entry name" value="ASHA1/2-like_C"/>
</dbReference>
<gene>
    <name evidence="3" type="ORF">J5Y06_21015</name>
</gene>
<organism evidence="3 4">
    <name type="scientific">Tianweitania sediminis</name>
    <dbReference type="NCBI Taxonomy" id="1502156"/>
    <lineage>
        <taxon>Bacteria</taxon>
        <taxon>Pseudomonadati</taxon>
        <taxon>Pseudomonadota</taxon>
        <taxon>Alphaproteobacteria</taxon>
        <taxon>Hyphomicrobiales</taxon>
        <taxon>Phyllobacteriaceae</taxon>
        <taxon>Tianweitania</taxon>
    </lineage>
</organism>
<accession>A0A8J7UKG1</accession>
<evidence type="ECO:0000313" key="4">
    <source>
        <dbReference type="Proteomes" id="UP000666240"/>
    </source>
</evidence>
<protein>
    <submittedName>
        <fullName evidence="3">SRPBCC domain-containing protein</fullName>
    </submittedName>
</protein>
<dbReference type="Pfam" id="PF08327">
    <property type="entry name" value="AHSA1"/>
    <property type="match status" value="1"/>
</dbReference>
<dbReference type="CDD" id="cd07814">
    <property type="entry name" value="SRPBCC_CalC_Aha1-like"/>
    <property type="match status" value="1"/>
</dbReference>
<comment type="similarity">
    <text evidence="1">Belongs to the AHA1 family.</text>
</comment>
<proteinExistence type="inferred from homology"/>
<evidence type="ECO:0000313" key="3">
    <source>
        <dbReference type="EMBL" id="MBP0441138.1"/>
    </source>
</evidence>
<reference evidence="3" key="1">
    <citation type="submission" date="2021-03" db="EMBL/GenBank/DDBJ databases">
        <title>Genome sequencing and assembly of Tianweitania sediminis.</title>
        <authorList>
            <person name="Chhetri G."/>
        </authorList>
    </citation>
    <scope>NUCLEOTIDE SEQUENCE</scope>
    <source>
        <strain evidence="3">Z8</strain>
    </source>
</reference>
<dbReference type="RefSeq" id="WP_209337166.1">
    <property type="nucleotide sequence ID" value="NZ_JAGIYY010000011.1"/>
</dbReference>
<dbReference type="Proteomes" id="UP000666240">
    <property type="component" value="Unassembled WGS sequence"/>
</dbReference>
<dbReference type="AlphaFoldDB" id="A0A8J7UKG1"/>
<dbReference type="Gene3D" id="3.30.530.20">
    <property type="match status" value="1"/>
</dbReference>